<sequence length="345" mass="38493">MVDDWKRQLDALHAALVRRDDPVAWVTEADAVTASRRYPNPALRGPVFGVAAQDPAGDARWRVLLPVVDGTPQQARDALNSHLWFRAKDDTDDPAVRRELLAAVAVLEREPVNEIEVLGVRYRVVRGDEFARSGEDGLEPPRPTDREPADRTWGVPGKEPSPDVDFTIDPDQDDGLIAGATKLGMRDFAYTGSRYPAAVREDSQRAAAAYPDIALLPVGFRVAERNESGWEPHGAMMATPHEARDLLHGAMIEFWPVLYEFDEREKAAYVEAAEEFKAAGNANDVCVGDRHYRVCRIERLIRCGPDGPELPRRTDVDGHGPMKLHPTMDEDGDIHHDHDHDHDDD</sequence>
<accession>A0A7H8N5C6</accession>
<evidence type="ECO:0008006" key="4">
    <source>
        <dbReference type="Google" id="ProtNLM"/>
    </source>
</evidence>
<evidence type="ECO:0000256" key="1">
    <source>
        <dbReference type="SAM" id="MobiDB-lite"/>
    </source>
</evidence>
<reference evidence="2 3" key="1">
    <citation type="submission" date="2020-06" db="EMBL/GenBank/DDBJ databases">
        <title>Genome mining for natural products.</title>
        <authorList>
            <person name="Zhang B."/>
            <person name="Shi J."/>
            <person name="Ge H."/>
        </authorList>
    </citation>
    <scope>NUCLEOTIDE SEQUENCE [LARGE SCALE GENOMIC DNA]</scope>
    <source>
        <strain evidence="2 3">NA00687</strain>
    </source>
</reference>
<dbReference type="Pfam" id="PF19379">
    <property type="entry name" value="DUF5954"/>
    <property type="match status" value="1"/>
</dbReference>
<dbReference type="Proteomes" id="UP000509303">
    <property type="component" value="Chromosome"/>
</dbReference>
<dbReference type="EMBL" id="CP054929">
    <property type="protein sequence ID" value="QKW49526.1"/>
    <property type="molecule type" value="Genomic_DNA"/>
</dbReference>
<evidence type="ECO:0000313" key="2">
    <source>
        <dbReference type="EMBL" id="QKW49526.1"/>
    </source>
</evidence>
<keyword evidence="3" id="KW-1185">Reference proteome</keyword>
<protein>
    <recommendedName>
        <fullName evidence="4">LigA protein</fullName>
    </recommendedName>
</protein>
<dbReference type="RefSeq" id="WP_176161260.1">
    <property type="nucleotide sequence ID" value="NZ_CP054929.1"/>
</dbReference>
<name>A0A7H8N5C6_9ACTN</name>
<proteinExistence type="predicted"/>
<dbReference type="AlphaFoldDB" id="A0A7H8N5C6"/>
<dbReference type="InterPro" id="IPR045998">
    <property type="entry name" value="DUF5954"/>
</dbReference>
<organism evidence="2 3">
    <name type="scientific">Streptomyces buecherae</name>
    <dbReference type="NCBI Taxonomy" id="2763006"/>
    <lineage>
        <taxon>Bacteria</taxon>
        <taxon>Bacillati</taxon>
        <taxon>Actinomycetota</taxon>
        <taxon>Actinomycetes</taxon>
        <taxon>Kitasatosporales</taxon>
        <taxon>Streptomycetaceae</taxon>
        <taxon>Streptomyces</taxon>
    </lineage>
</organism>
<feature type="region of interest" description="Disordered" evidence="1">
    <location>
        <begin position="132"/>
        <end position="165"/>
    </location>
</feature>
<feature type="compositionally biased region" description="Basic and acidic residues" evidence="1">
    <location>
        <begin position="333"/>
        <end position="345"/>
    </location>
</feature>
<feature type="region of interest" description="Disordered" evidence="1">
    <location>
        <begin position="306"/>
        <end position="345"/>
    </location>
</feature>
<gene>
    <name evidence="2" type="ORF">HUT08_08120</name>
</gene>
<feature type="compositionally biased region" description="Basic and acidic residues" evidence="1">
    <location>
        <begin position="309"/>
        <end position="320"/>
    </location>
</feature>
<evidence type="ECO:0000313" key="3">
    <source>
        <dbReference type="Proteomes" id="UP000509303"/>
    </source>
</evidence>